<dbReference type="EMBL" id="CAJOAZ010007092">
    <property type="protein sequence ID" value="CAF4153703.1"/>
    <property type="molecule type" value="Genomic_DNA"/>
</dbReference>
<name>A0A814RNN8_9BILA</name>
<feature type="transmembrane region" description="Helical" evidence="1">
    <location>
        <begin position="62"/>
        <end position="83"/>
    </location>
</feature>
<evidence type="ECO:0000313" key="4">
    <source>
        <dbReference type="Proteomes" id="UP000663845"/>
    </source>
</evidence>
<keyword evidence="1" id="KW-0812">Transmembrane</keyword>
<feature type="transmembrane region" description="Helical" evidence="1">
    <location>
        <begin position="260"/>
        <end position="278"/>
    </location>
</feature>
<reference evidence="2" key="1">
    <citation type="submission" date="2021-02" db="EMBL/GenBank/DDBJ databases">
        <authorList>
            <person name="Nowell W R."/>
        </authorList>
    </citation>
    <scope>NUCLEOTIDE SEQUENCE</scope>
</reference>
<keyword evidence="1" id="KW-1133">Transmembrane helix</keyword>
<comment type="caution">
    <text evidence="2">The sequence shown here is derived from an EMBL/GenBank/DDBJ whole genome shotgun (WGS) entry which is preliminary data.</text>
</comment>
<accession>A0A814RNN8</accession>
<feature type="transmembrane region" description="Helical" evidence="1">
    <location>
        <begin position="228"/>
        <end position="248"/>
    </location>
</feature>
<evidence type="ECO:0000256" key="1">
    <source>
        <dbReference type="SAM" id="Phobius"/>
    </source>
</evidence>
<evidence type="ECO:0000313" key="2">
    <source>
        <dbReference type="EMBL" id="CAF1135367.1"/>
    </source>
</evidence>
<dbReference type="Proteomes" id="UP000663845">
    <property type="component" value="Unassembled WGS sequence"/>
</dbReference>
<dbReference type="Proteomes" id="UP000663844">
    <property type="component" value="Unassembled WGS sequence"/>
</dbReference>
<keyword evidence="1" id="KW-0472">Membrane</keyword>
<evidence type="ECO:0000313" key="3">
    <source>
        <dbReference type="EMBL" id="CAF4153703.1"/>
    </source>
</evidence>
<dbReference type="EMBL" id="CAJNOG010000272">
    <property type="protein sequence ID" value="CAF1135367.1"/>
    <property type="molecule type" value="Genomic_DNA"/>
</dbReference>
<organism evidence="2 4">
    <name type="scientific">Adineta steineri</name>
    <dbReference type="NCBI Taxonomy" id="433720"/>
    <lineage>
        <taxon>Eukaryota</taxon>
        <taxon>Metazoa</taxon>
        <taxon>Spiralia</taxon>
        <taxon>Gnathifera</taxon>
        <taxon>Rotifera</taxon>
        <taxon>Eurotatoria</taxon>
        <taxon>Bdelloidea</taxon>
        <taxon>Adinetida</taxon>
        <taxon>Adinetidae</taxon>
        <taxon>Adineta</taxon>
    </lineage>
</organism>
<gene>
    <name evidence="2" type="ORF">JYZ213_LOCUS23252</name>
    <name evidence="3" type="ORF">OXD698_LOCUS38212</name>
</gene>
<sequence>MSNNTMAAVSPQEKIGEETTDVFTPYVEYEAFNSIVDALQWKHIRKRAPVCFRKSLHNRYMLANLIYFGYTIGLLIIDFNPAFTGSSSLETLTTAIINETFDETTTPLSILDEPVYTDDYVNKIYIGLAVVNIIIAALYVWTWRDRSWFDVVLIPEYLNHIQAGLYLWSALWYSKQDTLGGYYTMAVHRIELSASCVELCTAVGWMLTWYIAYTRTLGRGFTLDDPDTIAYITTTSNTLIYFVYNIQINLRPEEYGSNMLYAYADVLGFIGSVYYIFGTLRDDNWFWFLPVAGQYGVAVGRIEVVTKQLPKYGLPPIVITDICKRRRKKNASSDSSTTPDSELTNF</sequence>
<feature type="transmembrane region" description="Helical" evidence="1">
    <location>
        <begin position="124"/>
        <end position="141"/>
    </location>
</feature>
<proteinExistence type="predicted"/>
<feature type="transmembrane region" description="Helical" evidence="1">
    <location>
        <begin position="192"/>
        <end position="213"/>
    </location>
</feature>
<protein>
    <submittedName>
        <fullName evidence="2">Uncharacterized protein</fullName>
    </submittedName>
</protein>
<dbReference type="AlphaFoldDB" id="A0A814RNN8"/>